<dbReference type="Gene3D" id="3.40.50.2300">
    <property type="match status" value="2"/>
</dbReference>
<sequence>MKKITKLVALAAISTMILPVLAGCGSKAPTQEAPVKIAVAAPQTGDYAEYGTGFKNAVNLMAEEWNAKGGVLGRKIEVVVYDDKNNGEEAATIAEKIASDDSISAVIGHFASGVAMAATPKYQETGIVNISPSASHADFTKEGNFIFRNNTVISIESKAAVEIALKTLGKKKIGVLSVKTDWGTNTAGIVKKLITELGGELVDHQEIVDGTVDFSPNISQLNSAGAEVVIVAAMYNTLAPLATQYKAVNKDIQFVGFSNAYSQQLIELAKENAEGIHFPAQFFSGSTKPEVAKFVADYKAKYGANPSSLTAQAYDSMGIILTAIQNAKSTDRAKIRDEVEKIQYNGVTGATKFNENRDSVRPFTVVKIEGGKFVEVK</sequence>
<reference evidence="7 8" key="1">
    <citation type="submission" date="2021-03" db="EMBL/GenBank/DDBJ databases">
        <title>Genomic Encyclopedia of Type Strains, Phase IV (KMG-IV): sequencing the most valuable type-strain genomes for metagenomic binning, comparative biology and taxonomic classification.</title>
        <authorList>
            <person name="Goeker M."/>
        </authorList>
    </citation>
    <scope>NUCLEOTIDE SEQUENCE [LARGE SCALE GENOMIC DNA]</scope>
    <source>
        <strain evidence="7 8">DSM 6139</strain>
    </source>
</reference>
<feature type="signal peptide" evidence="5">
    <location>
        <begin position="1"/>
        <end position="22"/>
    </location>
</feature>
<dbReference type="PRINTS" id="PR00337">
    <property type="entry name" value="LEUILEVALBP"/>
</dbReference>
<evidence type="ECO:0000313" key="8">
    <source>
        <dbReference type="Proteomes" id="UP001519271"/>
    </source>
</evidence>
<dbReference type="Pfam" id="PF13458">
    <property type="entry name" value="Peripla_BP_6"/>
    <property type="match status" value="1"/>
</dbReference>
<feature type="chain" id="PRO_5045842407" evidence="5">
    <location>
        <begin position="23"/>
        <end position="377"/>
    </location>
</feature>
<dbReference type="PANTHER" id="PTHR30483:SF6">
    <property type="entry name" value="PERIPLASMIC BINDING PROTEIN OF ABC TRANSPORTER FOR NATURAL AMINO ACIDS"/>
    <property type="match status" value="1"/>
</dbReference>
<protein>
    <submittedName>
        <fullName evidence="7">Branched-chain amino acid transport system substrate-binding protein</fullName>
    </submittedName>
</protein>
<dbReference type="Proteomes" id="UP001519271">
    <property type="component" value="Unassembled WGS sequence"/>
</dbReference>
<dbReference type="CDD" id="cd06349">
    <property type="entry name" value="PBP1_ABC_HAAT-like"/>
    <property type="match status" value="1"/>
</dbReference>
<gene>
    <name evidence="7" type="ORF">J2Z34_000348</name>
</gene>
<dbReference type="InterPro" id="IPR000709">
    <property type="entry name" value="Leu_Ile_Val-bd"/>
</dbReference>
<evidence type="ECO:0000256" key="3">
    <source>
        <dbReference type="ARBA" id="ARBA00022729"/>
    </source>
</evidence>
<organism evidence="7 8">
    <name type="scientific">Youngiibacter multivorans</name>
    <dbReference type="NCBI Taxonomy" id="937251"/>
    <lineage>
        <taxon>Bacteria</taxon>
        <taxon>Bacillati</taxon>
        <taxon>Bacillota</taxon>
        <taxon>Clostridia</taxon>
        <taxon>Eubacteriales</taxon>
        <taxon>Clostridiaceae</taxon>
        <taxon>Youngiibacter</taxon>
    </lineage>
</organism>
<dbReference type="InterPro" id="IPR051010">
    <property type="entry name" value="BCAA_transport"/>
</dbReference>
<evidence type="ECO:0000256" key="5">
    <source>
        <dbReference type="SAM" id="SignalP"/>
    </source>
</evidence>
<keyword evidence="3 5" id="KW-0732">Signal</keyword>
<dbReference type="PANTHER" id="PTHR30483">
    <property type="entry name" value="LEUCINE-SPECIFIC-BINDING PROTEIN"/>
    <property type="match status" value="1"/>
</dbReference>
<evidence type="ECO:0000313" key="7">
    <source>
        <dbReference type="EMBL" id="MBP1917877.1"/>
    </source>
</evidence>
<dbReference type="InterPro" id="IPR028082">
    <property type="entry name" value="Peripla_BP_I"/>
</dbReference>
<feature type="domain" description="Leucine-binding protein" evidence="6">
    <location>
        <begin position="34"/>
        <end position="371"/>
    </location>
</feature>
<name>A0ABS4FZZ7_9CLOT</name>
<keyword evidence="4" id="KW-0029">Amino-acid transport</keyword>
<dbReference type="RefSeq" id="WP_209458128.1">
    <property type="nucleotide sequence ID" value="NZ_JAGGKC010000002.1"/>
</dbReference>
<dbReference type="InterPro" id="IPR028081">
    <property type="entry name" value="Leu-bd"/>
</dbReference>
<evidence type="ECO:0000256" key="2">
    <source>
        <dbReference type="ARBA" id="ARBA00022448"/>
    </source>
</evidence>
<dbReference type="PROSITE" id="PS51257">
    <property type="entry name" value="PROKAR_LIPOPROTEIN"/>
    <property type="match status" value="1"/>
</dbReference>
<accession>A0ABS4FZZ7</accession>
<dbReference type="SUPFAM" id="SSF53822">
    <property type="entry name" value="Periplasmic binding protein-like I"/>
    <property type="match status" value="1"/>
</dbReference>
<evidence type="ECO:0000256" key="4">
    <source>
        <dbReference type="ARBA" id="ARBA00022970"/>
    </source>
</evidence>
<dbReference type="EMBL" id="JAGGKC010000002">
    <property type="protein sequence ID" value="MBP1917877.1"/>
    <property type="molecule type" value="Genomic_DNA"/>
</dbReference>
<keyword evidence="2" id="KW-0813">Transport</keyword>
<proteinExistence type="inferred from homology"/>
<evidence type="ECO:0000256" key="1">
    <source>
        <dbReference type="ARBA" id="ARBA00010062"/>
    </source>
</evidence>
<keyword evidence="8" id="KW-1185">Reference proteome</keyword>
<comment type="caution">
    <text evidence="7">The sequence shown here is derived from an EMBL/GenBank/DDBJ whole genome shotgun (WGS) entry which is preliminary data.</text>
</comment>
<evidence type="ECO:0000259" key="6">
    <source>
        <dbReference type="Pfam" id="PF13458"/>
    </source>
</evidence>
<comment type="similarity">
    <text evidence="1">Belongs to the leucine-binding protein family.</text>
</comment>